<proteinExistence type="predicted"/>
<keyword evidence="2" id="KW-1185">Reference proteome</keyword>
<dbReference type="AlphaFoldDB" id="A0AAD8YLM4"/>
<evidence type="ECO:0000313" key="2">
    <source>
        <dbReference type="Proteomes" id="UP001224775"/>
    </source>
</evidence>
<dbReference type="EMBL" id="JATAAI010000001">
    <property type="protein sequence ID" value="KAK1748851.1"/>
    <property type="molecule type" value="Genomic_DNA"/>
</dbReference>
<evidence type="ECO:0000313" key="1">
    <source>
        <dbReference type="EMBL" id="KAK1748851.1"/>
    </source>
</evidence>
<accession>A0AAD8YLM4</accession>
<comment type="caution">
    <text evidence="1">The sequence shown here is derived from an EMBL/GenBank/DDBJ whole genome shotgun (WGS) entry which is preliminary data.</text>
</comment>
<reference evidence="1" key="1">
    <citation type="submission" date="2023-06" db="EMBL/GenBank/DDBJ databases">
        <title>Survivors Of The Sea: Transcriptome response of Skeletonema marinoi to long-term dormancy.</title>
        <authorList>
            <person name="Pinder M.I.M."/>
            <person name="Kourtchenko O."/>
            <person name="Robertson E.K."/>
            <person name="Larsson T."/>
            <person name="Maumus F."/>
            <person name="Osuna-Cruz C.M."/>
            <person name="Vancaester E."/>
            <person name="Stenow R."/>
            <person name="Vandepoele K."/>
            <person name="Ploug H."/>
            <person name="Bruchert V."/>
            <person name="Godhe A."/>
            <person name="Topel M."/>
        </authorList>
    </citation>
    <scope>NUCLEOTIDE SEQUENCE</scope>
    <source>
        <strain evidence="1">R05AC</strain>
    </source>
</reference>
<organism evidence="1 2">
    <name type="scientific">Skeletonema marinoi</name>
    <dbReference type="NCBI Taxonomy" id="267567"/>
    <lineage>
        <taxon>Eukaryota</taxon>
        <taxon>Sar</taxon>
        <taxon>Stramenopiles</taxon>
        <taxon>Ochrophyta</taxon>
        <taxon>Bacillariophyta</taxon>
        <taxon>Coscinodiscophyceae</taxon>
        <taxon>Thalassiosirophycidae</taxon>
        <taxon>Thalassiosirales</taxon>
        <taxon>Skeletonemataceae</taxon>
        <taxon>Skeletonema</taxon>
        <taxon>Skeletonema marinoi-dohrnii complex</taxon>
    </lineage>
</organism>
<protein>
    <submittedName>
        <fullName evidence="1">Uncharacterized protein</fullName>
    </submittedName>
</protein>
<sequence>MTILSAGGKKADFKEGSP</sequence>
<gene>
    <name evidence="1" type="ORF">QTG54_000790</name>
</gene>
<name>A0AAD8YLM4_9STRA</name>
<dbReference type="Proteomes" id="UP001224775">
    <property type="component" value="Unassembled WGS sequence"/>
</dbReference>